<evidence type="ECO:0000313" key="3">
    <source>
        <dbReference type="Proteomes" id="UP000185544"/>
    </source>
</evidence>
<name>A0A1L6MWN7_9BACT</name>
<feature type="region of interest" description="Disordered" evidence="1">
    <location>
        <begin position="99"/>
        <end position="118"/>
    </location>
</feature>
<sequence length="118" mass="13336">MVHLIFIRCLKTLLHTLSHKGCPFSHRNPWFHHKNGCKPYACSCCQCKCRCGRFSSKLSDFGLGIGVGVALTTWILNQLDPMDRKAFAHKIKDILKCTGKPSTQEQEKEHPSTCHSIP</sequence>
<evidence type="ECO:0000313" key="2">
    <source>
        <dbReference type="EMBL" id="APR99827.1"/>
    </source>
</evidence>
<dbReference type="KEGG" id="pabo:BCY86_03390"/>
<proteinExistence type="predicted"/>
<keyword evidence="3" id="KW-1185">Reference proteome</keyword>
<evidence type="ECO:0000256" key="1">
    <source>
        <dbReference type="SAM" id="MobiDB-lite"/>
    </source>
</evidence>
<reference evidence="2 3" key="1">
    <citation type="submission" date="2016-08" db="EMBL/GenBank/DDBJ databases">
        <title>Identification and validation of antigenic proteins from Pajaroellobacter abortibovis using de-novo genome sequence assembly and reverse vaccinology.</title>
        <authorList>
            <person name="Welly B.T."/>
            <person name="Miller M.R."/>
            <person name="Stott J.L."/>
            <person name="Blanchard M.T."/>
            <person name="Islas-Trejo A.D."/>
            <person name="O'Rourke S.M."/>
            <person name="Young A.E."/>
            <person name="Medrano J.F."/>
            <person name="Van Eenennaam A.L."/>
        </authorList>
    </citation>
    <scope>NUCLEOTIDE SEQUENCE [LARGE SCALE GENOMIC DNA]</scope>
    <source>
        <strain evidence="2 3">BTF92-0548A/99-0131</strain>
    </source>
</reference>
<gene>
    <name evidence="2" type="ORF">BCY86_03390</name>
</gene>
<protein>
    <submittedName>
        <fullName evidence="2">Uncharacterized protein</fullName>
    </submittedName>
</protein>
<accession>A0A1L6MWN7</accession>
<organism evidence="2 3">
    <name type="scientific">Pajaroellobacter abortibovis</name>
    <dbReference type="NCBI Taxonomy" id="1882918"/>
    <lineage>
        <taxon>Bacteria</taxon>
        <taxon>Pseudomonadati</taxon>
        <taxon>Myxococcota</taxon>
        <taxon>Polyangia</taxon>
        <taxon>Polyangiales</taxon>
        <taxon>Polyangiaceae</taxon>
    </lineage>
</organism>
<dbReference type="Proteomes" id="UP000185544">
    <property type="component" value="Chromosome"/>
</dbReference>
<dbReference type="EMBL" id="CP016908">
    <property type="protein sequence ID" value="APR99827.1"/>
    <property type="molecule type" value="Genomic_DNA"/>
</dbReference>
<dbReference type="AlphaFoldDB" id="A0A1L6MWN7"/>